<proteinExistence type="inferred from homology"/>
<sequence>MANEEKKQARFNKASLVEAVQKNMGKDTTKALAERSVDAVINGLKSGILKNGIVQLIGFGTFRVITRKARMGVNPKTGEKIKIKASKTVRFSPGKELKEKL</sequence>
<dbReference type="PRINTS" id="PR01727">
    <property type="entry name" value="DNABINDINGHU"/>
</dbReference>
<evidence type="ECO:0000313" key="8">
    <source>
        <dbReference type="Proteomes" id="UP000315925"/>
    </source>
</evidence>
<dbReference type="AlphaFoldDB" id="A0A0C1UPZ8"/>
<dbReference type="GO" id="GO:0030261">
    <property type="term" value="P:chromosome condensation"/>
    <property type="evidence" value="ECO:0007669"/>
    <property type="project" value="UniProtKB-KW"/>
</dbReference>
<evidence type="ECO:0000256" key="2">
    <source>
        <dbReference type="ARBA" id="ARBA00023067"/>
    </source>
</evidence>
<dbReference type="Proteomes" id="UP000315925">
    <property type="component" value="Chromosome"/>
</dbReference>
<dbReference type="EMBL" id="JQNX01000009">
    <property type="protein sequence ID" value="KIE57913.1"/>
    <property type="molecule type" value="Genomic_DNA"/>
</dbReference>
<dbReference type="SUPFAM" id="SSF47729">
    <property type="entry name" value="IHF-like DNA-binding proteins"/>
    <property type="match status" value="1"/>
</dbReference>
<protein>
    <submittedName>
        <fullName evidence="5 6">DNA-binding protein</fullName>
    </submittedName>
</protein>
<evidence type="ECO:0000313" key="6">
    <source>
        <dbReference type="EMBL" id="QDQ41418.1"/>
    </source>
</evidence>
<reference evidence="6" key="2">
    <citation type="journal article" date="2019" name="BMC Genomics">
        <title>Complete genome sequence analysis of the thermoacidophilic verrucomicrobial methanotroph 'Candidatus Methylacidiphilum kamchatkense' strain Kam1 and comparison with its closest relatives.</title>
        <authorList>
            <person name="Kruse T."/>
            <person name="Ratnadevi C.M."/>
            <person name="Erikstad H.A."/>
            <person name="Birkeland N.K."/>
        </authorList>
    </citation>
    <scope>NUCLEOTIDE SEQUENCE</scope>
    <source>
        <strain evidence="6">Kam1</strain>
    </source>
</reference>
<dbReference type="PROSITE" id="PS00045">
    <property type="entry name" value="HISTONE_LIKE"/>
    <property type="match status" value="1"/>
</dbReference>
<evidence type="ECO:0000313" key="7">
    <source>
        <dbReference type="Proteomes" id="UP000031594"/>
    </source>
</evidence>
<dbReference type="OrthoDB" id="9799835at2"/>
<reference evidence="8" key="3">
    <citation type="submission" date="2019-03" db="EMBL/GenBank/DDBJ databases">
        <title>Complete genome of Methylacidiphilum kamchatkense Kam1.</title>
        <authorList>
            <person name="Kruse T."/>
            <person name="Murarilal Ratnadevi C."/>
            <person name="Erikstad H.-A."/>
            <person name="Birkeland N.-K."/>
        </authorList>
    </citation>
    <scope>NUCLEOTIDE SEQUENCE [LARGE SCALE GENOMIC DNA]</scope>
    <source>
        <strain evidence="8">kam1</strain>
    </source>
</reference>
<accession>A0A0C1UPZ8</accession>
<dbReference type="CDD" id="cd13831">
    <property type="entry name" value="HU"/>
    <property type="match status" value="1"/>
</dbReference>
<dbReference type="InterPro" id="IPR010992">
    <property type="entry name" value="IHF-like_DNA-bd_dom_sf"/>
</dbReference>
<dbReference type="Proteomes" id="UP000031594">
    <property type="component" value="Unassembled WGS sequence"/>
</dbReference>
<dbReference type="InterPro" id="IPR020816">
    <property type="entry name" value="Histone-like_DNA-bd_CS"/>
</dbReference>
<dbReference type="KEGG" id="mkc:kam1_161"/>
<dbReference type="Pfam" id="PF00216">
    <property type="entry name" value="Bac_DNA_binding"/>
    <property type="match status" value="1"/>
</dbReference>
<dbReference type="PANTHER" id="PTHR33175:SF3">
    <property type="entry name" value="DNA-BINDING PROTEIN HU-BETA"/>
    <property type="match status" value="1"/>
</dbReference>
<dbReference type="Gene3D" id="4.10.520.10">
    <property type="entry name" value="IHF-like DNA-binding proteins"/>
    <property type="match status" value="1"/>
</dbReference>
<dbReference type="RefSeq" id="WP_039722165.1">
    <property type="nucleotide sequence ID" value="NZ_CP037899.1"/>
</dbReference>
<dbReference type="STRING" id="1202785.A946_10765"/>
<gene>
    <name evidence="6" type="primary">himA</name>
    <name evidence="5" type="ORF">A946_10765</name>
    <name evidence="6" type="ORF">kam1_161</name>
</gene>
<name>A0A0C1UPZ8_9BACT</name>
<dbReference type="SMART" id="SM00411">
    <property type="entry name" value="BHL"/>
    <property type="match status" value="1"/>
</dbReference>
<keyword evidence="7" id="KW-1185">Reference proteome</keyword>
<dbReference type="GO" id="GO:0030527">
    <property type="term" value="F:structural constituent of chromatin"/>
    <property type="evidence" value="ECO:0007669"/>
    <property type="project" value="InterPro"/>
</dbReference>
<evidence type="ECO:0000256" key="3">
    <source>
        <dbReference type="ARBA" id="ARBA00023125"/>
    </source>
</evidence>
<keyword evidence="2" id="KW-0226">DNA condensation</keyword>
<keyword evidence="3 6" id="KW-0238">DNA-binding</keyword>
<evidence type="ECO:0000313" key="5">
    <source>
        <dbReference type="EMBL" id="KIE57913.1"/>
    </source>
</evidence>
<dbReference type="EMBL" id="CP037899">
    <property type="protein sequence ID" value="QDQ41418.1"/>
    <property type="molecule type" value="Genomic_DNA"/>
</dbReference>
<organism evidence="6 8">
    <name type="scientific">Methylacidiphilum kamchatkense Kam1</name>
    <dbReference type="NCBI Taxonomy" id="1202785"/>
    <lineage>
        <taxon>Bacteria</taxon>
        <taxon>Pseudomonadati</taxon>
        <taxon>Verrucomicrobiota</taxon>
        <taxon>Methylacidiphilae</taxon>
        <taxon>Methylacidiphilales</taxon>
        <taxon>Methylacidiphilaceae</taxon>
        <taxon>Methylacidiphilum (ex Ratnadevi et al. 2023)</taxon>
    </lineage>
</organism>
<dbReference type="PANTHER" id="PTHR33175">
    <property type="entry name" value="DNA-BINDING PROTEIN HU"/>
    <property type="match status" value="1"/>
</dbReference>
<reference evidence="5 7" key="1">
    <citation type="submission" date="2014-08" db="EMBL/GenBank/DDBJ databases">
        <title>Methylacidiphilum kamchatkense strain Kam1 draft genome sequence.</title>
        <authorList>
            <person name="Birkeland N.-K."/>
            <person name="Erikstad H.A."/>
        </authorList>
    </citation>
    <scope>NUCLEOTIDE SEQUENCE [LARGE SCALE GENOMIC DNA]</scope>
    <source>
        <strain evidence="5 7">Kam1</strain>
    </source>
</reference>
<evidence type="ECO:0000256" key="4">
    <source>
        <dbReference type="RuleBase" id="RU003939"/>
    </source>
</evidence>
<dbReference type="InterPro" id="IPR000119">
    <property type="entry name" value="Hist_DNA-bd"/>
</dbReference>
<dbReference type="GO" id="GO:0003677">
    <property type="term" value="F:DNA binding"/>
    <property type="evidence" value="ECO:0007669"/>
    <property type="project" value="UniProtKB-KW"/>
</dbReference>
<evidence type="ECO:0000256" key="1">
    <source>
        <dbReference type="ARBA" id="ARBA00010529"/>
    </source>
</evidence>
<comment type="similarity">
    <text evidence="1 4">Belongs to the bacterial histone-like protein family.</text>
</comment>